<keyword evidence="3" id="KW-0560">Oxidoreductase</keyword>
<organism evidence="4 5">
    <name type="scientific">Massarina eburnea CBS 473.64</name>
    <dbReference type="NCBI Taxonomy" id="1395130"/>
    <lineage>
        <taxon>Eukaryota</taxon>
        <taxon>Fungi</taxon>
        <taxon>Dikarya</taxon>
        <taxon>Ascomycota</taxon>
        <taxon>Pezizomycotina</taxon>
        <taxon>Dothideomycetes</taxon>
        <taxon>Pleosporomycetidae</taxon>
        <taxon>Pleosporales</taxon>
        <taxon>Massarineae</taxon>
        <taxon>Massarinaceae</taxon>
        <taxon>Massarina</taxon>
    </lineage>
</organism>
<keyword evidence="5" id="KW-1185">Reference proteome</keyword>
<dbReference type="PANTHER" id="PTHR46720">
    <property type="entry name" value="HYDROXYLASE, PUTATIVE (AFU_ORTHOLOGUE AFUA_3G01460)-RELATED"/>
    <property type="match status" value="1"/>
</dbReference>
<dbReference type="AlphaFoldDB" id="A0A6A6RNL3"/>
<proteinExistence type="predicted"/>
<dbReference type="Gene3D" id="3.50.50.60">
    <property type="entry name" value="FAD/NAD(P)-binding domain"/>
    <property type="match status" value="1"/>
</dbReference>
<evidence type="ECO:0000313" key="4">
    <source>
        <dbReference type="EMBL" id="KAF2636960.1"/>
    </source>
</evidence>
<dbReference type="EMBL" id="MU006795">
    <property type="protein sequence ID" value="KAF2636960.1"/>
    <property type="molecule type" value="Genomic_DNA"/>
</dbReference>
<evidence type="ECO:0000256" key="2">
    <source>
        <dbReference type="ARBA" id="ARBA00022827"/>
    </source>
</evidence>
<keyword evidence="2" id="KW-0274">FAD</keyword>
<dbReference type="GO" id="GO:0044550">
    <property type="term" value="P:secondary metabolite biosynthetic process"/>
    <property type="evidence" value="ECO:0007669"/>
    <property type="project" value="TreeGrafter"/>
</dbReference>
<keyword evidence="1" id="KW-0285">Flavoprotein</keyword>
<dbReference type="Proteomes" id="UP000799753">
    <property type="component" value="Unassembled WGS sequence"/>
</dbReference>
<dbReference type="InterPro" id="IPR051104">
    <property type="entry name" value="FAD_monoxygenase"/>
</dbReference>
<dbReference type="OrthoDB" id="16820at2759"/>
<accession>A0A6A6RNL3</accession>
<protein>
    <recommendedName>
        <fullName evidence="6">FAD-binding domain-containing protein</fullName>
    </recommendedName>
</protein>
<reference evidence="4" key="1">
    <citation type="journal article" date="2020" name="Stud. Mycol.">
        <title>101 Dothideomycetes genomes: a test case for predicting lifestyles and emergence of pathogens.</title>
        <authorList>
            <person name="Haridas S."/>
            <person name="Albert R."/>
            <person name="Binder M."/>
            <person name="Bloem J."/>
            <person name="Labutti K."/>
            <person name="Salamov A."/>
            <person name="Andreopoulos B."/>
            <person name="Baker S."/>
            <person name="Barry K."/>
            <person name="Bills G."/>
            <person name="Bluhm B."/>
            <person name="Cannon C."/>
            <person name="Castanera R."/>
            <person name="Culley D."/>
            <person name="Daum C."/>
            <person name="Ezra D."/>
            <person name="Gonzalez J."/>
            <person name="Henrissat B."/>
            <person name="Kuo A."/>
            <person name="Liang C."/>
            <person name="Lipzen A."/>
            <person name="Lutzoni F."/>
            <person name="Magnuson J."/>
            <person name="Mondo S."/>
            <person name="Nolan M."/>
            <person name="Ohm R."/>
            <person name="Pangilinan J."/>
            <person name="Park H.-J."/>
            <person name="Ramirez L."/>
            <person name="Alfaro M."/>
            <person name="Sun H."/>
            <person name="Tritt A."/>
            <person name="Yoshinaga Y."/>
            <person name="Zwiers L.-H."/>
            <person name="Turgeon B."/>
            <person name="Goodwin S."/>
            <person name="Spatafora J."/>
            <person name="Crous P."/>
            <person name="Grigoriev I."/>
        </authorList>
    </citation>
    <scope>NUCLEOTIDE SEQUENCE</scope>
    <source>
        <strain evidence="4">CBS 473.64</strain>
    </source>
</reference>
<sequence>MTPYRPIKIAISGEGLAGATLANALLKHPQLDVHIFESASEFSERGAVVGIANIAQATLSEIRGTVENVLERAGGVTMTSSRIYAEQRGIIVHRAALLDELLKPITADNKHTNKRVVRIVDSPTQQLTIHFDDESQFEADAIIGADGAKGLLGEEYFENDRQYGWIGNGGFFMHDVLDEGETVQCVLSAMIIDGD</sequence>
<dbReference type="SUPFAM" id="SSF51905">
    <property type="entry name" value="FAD/NAD(P)-binding domain"/>
    <property type="match status" value="1"/>
</dbReference>
<dbReference type="InterPro" id="IPR036188">
    <property type="entry name" value="FAD/NAD-bd_sf"/>
</dbReference>
<evidence type="ECO:0000256" key="3">
    <source>
        <dbReference type="ARBA" id="ARBA00023002"/>
    </source>
</evidence>
<evidence type="ECO:0000256" key="1">
    <source>
        <dbReference type="ARBA" id="ARBA00022630"/>
    </source>
</evidence>
<gene>
    <name evidence="4" type="ORF">P280DRAFT_532497</name>
</gene>
<dbReference type="PANTHER" id="PTHR46720:SF3">
    <property type="entry name" value="FAD-BINDING DOMAIN-CONTAINING PROTEIN-RELATED"/>
    <property type="match status" value="1"/>
</dbReference>
<evidence type="ECO:0008006" key="6">
    <source>
        <dbReference type="Google" id="ProtNLM"/>
    </source>
</evidence>
<dbReference type="GO" id="GO:0016491">
    <property type="term" value="F:oxidoreductase activity"/>
    <property type="evidence" value="ECO:0007669"/>
    <property type="project" value="UniProtKB-KW"/>
</dbReference>
<name>A0A6A6RNL3_9PLEO</name>
<evidence type="ECO:0000313" key="5">
    <source>
        <dbReference type="Proteomes" id="UP000799753"/>
    </source>
</evidence>